<dbReference type="GO" id="GO:0006412">
    <property type="term" value="P:translation"/>
    <property type="evidence" value="ECO:0007669"/>
    <property type="project" value="InterPro"/>
</dbReference>
<keyword evidence="2" id="KW-0689">Ribosomal protein</keyword>
<dbReference type="OrthoDB" id="2501249at2759"/>
<evidence type="ECO:0000256" key="3">
    <source>
        <dbReference type="ARBA" id="ARBA00023274"/>
    </source>
</evidence>
<keyword evidence="3" id="KW-0687">Ribonucleoprotein</keyword>
<dbReference type="InterPro" id="IPR001911">
    <property type="entry name" value="Ribosomal_bS21"/>
</dbReference>
<evidence type="ECO:0000256" key="1">
    <source>
        <dbReference type="ARBA" id="ARBA00006640"/>
    </source>
</evidence>
<dbReference type="EMBL" id="KZ303505">
    <property type="protein sequence ID" value="PIA15652.1"/>
    <property type="molecule type" value="Genomic_DNA"/>
</dbReference>
<sequence>MVNLGVLSGLSWRASLGAARKAIVQRQISTGNREVSGSLRGHRQEFASDLTGQIIRKDNGMVSRSVSVLHGDAVKAYGRLNRILAENDIRRELKLRERYEKPTYKRQRLRRESHARRFKDEVRRKVHLIYRMSRWGL</sequence>
<name>A0A2G5B9K0_COERN</name>
<dbReference type="AlphaFoldDB" id="A0A2G5B9K0"/>
<dbReference type="GO" id="GO:0005840">
    <property type="term" value="C:ribosome"/>
    <property type="evidence" value="ECO:0007669"/>
    <property type="project" value="UniProtKB-KW"/>
</dbReference>
<dbReference type="NCBIfam" id="TIGR00030">
    <property type="entry name" value="S21p"/>
    <property type="match status" value="1"/>
</dbReference>
<gene>
    <name evidence="4" type="ORF">COEREDRAFT_9123</name>
</gene>
<proteinExistence type="inferred from homology"/>
<organism evidence="4 5">
    <name type="scientific">Coemansia reversa (strain ATCC 12441 / NRRL 1564)</name>
    <dbReference type="NCBI Taxonomy" id="763665"/>
    <lineage>
        <taxon>Eukaryota</taxon>
        <taxon>Fungi</taxon>
        <taxon>Fungi incertae sedis</taxon>
        <taxon>Zoopagomycota</taxon>
        <taxon>Kickxellomycotina</taxon>
        <taxon>Kickxellomycetes</taxon>
        <taxon>Kickxellales</taxon>
        <taxon>Kickxellaceae</taxon>
        <taxon>Coemansia</taxon>
    </lineage>
</organism>
<dbReference type="Pfam" id="PF01165">
    <property type="entry name" value="Ribosomal_S21"/>
    <property type="match status" value="1"/>
</dbReference>
<dbReference type="GO" id="GO:0003735">
    <property type="term" value="F:structural constituent of ribosome"/>
    <property type="evidence" value="ECO:0007669"/>
    <property type="project" value="InterPro"/>
</dbReference>
<dbReference type="Proteomes" id="UP000242474">
    <property type="component" value="Unassembled WGS sequence"/>
</dbReference>
<dbReference type="STRING" id="763665.A0A2G5B9K0"/>
<protein>
    <recommendedName>
        <fullName evidence="6">Ribosomal protein S21</fullName>
    </recommendedName>
</protein>
<keyword evidence="5" id="KW-1185">Reference proteome</keyword>
<dbReference type="GO" id="GO:1990904">
    <property type="term" value="C:ribonucleoprotein complex"/>
    <property type="evidence" value="ECO:0007669"/>
    <property type="project" value="UniProtKB-KW"/>
</dbReference>
<reference evidence="4 5" key="1">
    <citation type="journal article" date="2015" name="Genome Biol. Evol.">
        <title>Phylogenomic analyses indicate that early fungi evolved digesting cell walls of algal ancestors of land plants.</title>
        <authorList>
            <person name="Chang Y."/>
            <person name="Wang S."/>
            <person name="Sekimoto S."/>
            <person name="Aerts A.L."/>
            <person name="Choi C."/>
            <person name="Clum A."/>
            <person name="LaButti K.M."/>
            <person name="Lindquist E.A."/>
            <person name="Yee Ngan C."/>
            <person name="Ohm R.A."/>
            <person name="Salamov A.A."/>
            <person name="Grigoriev I.V."/>
            <person name="Spatafora J.W."/>
            <person name="Berbee M.L."/>
        </authorList>
    </citation>
    <scope>NUCLEOTIDE SEQUENCE [LARGE SCALE GENOMIC DNA]</scope>
    <source>
        <strain evidence="4 5">NRRL 1564</strain>
    </source>
</reference>
<comment type="similarity">
    <text evidence="1">Belongs to the bacterial ribosomal protein bS21 family.</text>
</comment>
<evidence type="ECO:0000313" key="5">
    <source>
        <dbReference type="Proteomes" id="UP000242474"/>
    </source>
</evidence>
<accession>A0A2G5B9K0</accession>
<evidence type="ECO:0000256" key="2">
    <source>
        <dbReference type="ARBA" id="ARBA00022980"/>
    </source>
</evidence>
<evidence type="ECO:0008006" key="6">
    <source>
        <dbReference type="Google" id="ProtNLM"/>
    </source>
</evidence>
<evidence type="ECO:0000313" key="4">
    <source>
        <dbReference type="EMBL" id="PIA15652.1"/>
    </source>
</evidence>